<proteinExistence type="predicted"/>
<protein>
    <submittedName>
        <fullName evidence="1">Uncharacterized protein</fullName>
    </submittedName>
</protein>
<comment type="caution">
    <text evidence="1">The sequence shown here is derived from an EMBL/GenBank/DDBJ whole genome shotgun (WGS) entry which is preliminary data.</text>
</comment>
<organism evidence="1 2">
    <name type="scientific">Neofusicoccum parvum</name>
    <dbReference type="NCBI Taxonomy" id="310453"/>
    <lineage>
        <taxon>Eukaryota</taxon>
        <taxon>Fungi</taxon>
        <taxon>Dikarya</taxon>
        <taxon>Ascomycota</taxon>
        <taxon>Pezizomycotina</taxon>
        <taxon>Dothideomycetes</taxon>
        <taxon>Dothideomycetes incertae sedis</taxon>
        <taxon>Botryosphaeriales</taxon>
        <taxon>Botryosphaeriaceae</taxon>
        <taxon>Neofusicoccum</taxon>
    </lineage>
</organism>
<evidence type="ECO:0000313" key="1">
    <source>
        <dbReference type="EMBL" id="GME22826.1"/>
    </source>
</evidence>
<keyword evidence="2" id="KW-1185">Reference proteome</keyword>
<reference evidence="1" key="1">
    <citation type="submission" date="2024-09" db="EMBL/GenBank/DDBJ databases">
        <title>Draft Genome Sequences of Neofusicoccum parvum.</title>
        <authorList>
            <person name="Ashida A."/>
            <person name="Camagna M."/>
            <person name="Tanaka A."/>
            <person name="Takemoto D."/>
        </authorList>
    </citation>
    <scope>NUCLEOTIDE SEQUENCE</scope>
    <source>
        <strain evidence="1">PPO83</strain>
    </source>
</reference>
<gene>
    <name evidence="1" type="primary">g731</name>
    <name evidence="1" type="ORF">NpPPO83_00000731</name>
</gene>
<dbReference type="Proteomes" id="UP001165186">
    <property type="component" value="Unassembled WGS sequence"/>
</dbReference>
<sequence>MSETKALSSSESVTSELLNTGFLSDTILICPDEREFHVHTFALYIHSAYFRKALTHDLKETKSGRFELGDDSSTIQAVVDFMYTKQYSVATDADASSELLQLHISVCIATEFYGVIGLAEYAERRFLDAFIDWQKIKEALPDVVRTIYAKDCRSIEGIRNEVLKVTLDNMAELELHQNYWKLFDEV</sequence>
<evidence type="ECO:0000313" key="2">
    <source>
        <dbReference type="Proteomes" id="UP001165186"/>
    </source>
</evidence>
<accession>A0ACB5RQN4</accession>
<dbReference type="EMBL" id="BSXG01000004">
    <property type="protein sequence ID" value="GME22826.1"/>
    <property type="molecule type" value="Genomic_DNA"/>
</dbReference>
<name>A0ACB5RQN4_9PEZI</name>